<dbReference type="InterPro" id="IPR017961">
    <property type="entry name" value="DNA_pol_Y-fam_little_finger"/>
</dbReference>
<dbReference type="GO" id="GO:0003887">
    <property type="term" value="F:DNA-directed DNA polymerase activity"/>
    <property type="evidence" value="ECO:0007669"/>
    <property type="project" value="UniProtKB-UniRule"/>
</dbReference>
<feature type="binding site" evidence="12">
    <location>
        <position position="10"/>
    </location>
    <ligand>
        <name>Mg(2+)</name>
        <dbReference type="ChEBI" id="CHEBI:18420"/>
    </ligand>
</feature>
<comment type="cofactor">
    <cofactor evidence="12">
        <name>Mg(2+)</name>
        <dbReference type="ChEBI" id="CHEBI:18420"/>
    </cofactor>
    <text evidence="12">Binds 2 magnesium ions per subunit.</text>
</comment>
<dbReference type="GO" id="GO:0000287">
    <property type="term" value="F:magnesium ion binding"/>
    <property type="evidence" value="ECO:0007669"/>
    <property type="project" value="UniProtKB-UniRule"/>
</dbReference>
<protein>
    <recommendedName>
        <fullName evidence="12">DNA polymerase IV</fullName>
        <shortName evidence="12">Pol IV</shortName>
        <ecNumber evidence="12">2.7.7.7</ecNumber>
    </recommendedName>
</protein>
<dbReference type="GO" id="GO:0009432">
    <property type="term" value="P:SOS response"/>
    <property type="evidence" value="ECO:0007669"/>
    <property type="project" value="TreeGrafter"/>
</dbReference>
<keyword evidence="15" id="KW-1185">Reference proteome</keyword>
<dbReference type="CDD" id="cd03586">
    <property type="entry name" value="PolY_Pol_IV_kappa"/>
    <property type="match status" value="1"/>
</dbReference>
<evidence type="ECO:0000256" key="1">
    <source>
        <dbReference type="ARBA" id="ARBA00010945"/>
    </source>
</evidence>
<dbReference type="GO" id="GO:0006281">
    <property type="term" value="P:DNA repair"/>
    <property type="evidence" value="ECO:0007669"/>
    <property type="project" value="UniProtKB-UniRule"/>
</dbReference>
<keyword evidence="12" id="KW-0238">DNA-binding</keyword>
<evidence type="ECO:0000256" key="9">
    <source>
        <dbReference type="ARBA" id="ARBA00022932"/>
    </source>
</evidence>
<comment type="similarity">
    <text evidence="1 12">Belongs to the DNA polymerase type-Y family.</text>
</comment>
<proteinExistence type="inferred from homology"/>
<name>A0A3R8TBX9_9BURK</name>
<dbReference type="GO" id="GO:0006261">
    <property type="term" value="P:DNA-templated DNA replication"/>
    <property type="evidence" value="ECO:0007669"/>
    <property type="project" value="UniProtKB-UniRule"/>
</dbReference>
<comment type="subunit">
    <text evidence="12">Monomer.</text>
</comment>
<dbReference type="PANTHER" id="PTHR11076">
    <property type="entry name" value="DNA REPAIR POLYMERASE UMUC / TRANSFERASE FAMILY MEMBER"/>
    <property type="match status" value="1"/>
</dbReference>
<organism evidence="14 15">
    <name type="scientific">Aquabacterium soli</name>
    <dbReference type="NCBI Taxonomy" id="2493092"/>
    <lineage>
        <taxon>Bacteria</taxon>
        <taxon>Pseudomonadati</taxon>
        <taxon>Pseudomonadota</taxon>
        <taxon>Betaproteobacteria</taxon>
        <taxon>Burkholderiales</taxon>
        <taxon>Aquabacterium</taxon>
    </lineage>
</organism>
<dbReference type="InterPro" id="IPR022880">
    <property type="entry name" value="DNApol_IV"/>
</dbReference>
<dbReference type="Gene3D" id="3.30.70.270">
    <property type="match status" value="2"/>
</dbReference>
<evidence type="ECO:0000256" key="3">
    <source>
        <dbReference type="ARBA" id="ARBA00022679"/>
    </source>
</evidence>
<dbReference type="Gene3D" id="3.30.1490.100">
    <property type="entry name" value="DNA polymerase, Y-family, little finger domain"/>
    <property type="match status" value="1"/>
</dbReference>
<keyword evidence="10 12" id="KW-0234">DNA repair</keyword>
<keyword evidence="6 12" id="KW-0479">Metal-binding</keyword>
<evidence type="ECO:0000256" key="2">
    <source>
        <dbReference type="ARBA" id="ARBA00022457"/>
    </source>
</evidence>
<dbReference type="EMBL" id="RSED01000007">
    <property type="protein sequence ID" value="RRS04277.1"/>
    <property type="molecule type" value="Genomic_DNA"/>
</dbReference>
<dbReference type="Gene3D" id="3.40.1170.60">
    <property type="match status" value="1"/>
</dbReference>
<dbReference type="InterPro" id="IPR036775">
    <property type="entry name" value="DNA_pol_Y-fam_lit_finger_sf"/>
</dbReference>
<dbReference type="InterPro" id="IPR001126">
    <property type="entry name" value="UmuC"/>
</dbReference>
<dbReference type="InterPro" id="IPR043502">
    <property type="entry name" value="DNA/RNA_pol_sf"/>
</dbReference>
<reference evidence="14 15" key="1">
    <citation type="submission" date="2018-12" db="EMBL/GenBank/DDBJ databases">
        <title>The whole draft genome of Aquabacterium sp. SJQ9.</title>
        <authorList>
            <person name="Sun L."/>
            <person name="Gao X."/>
            <person name="Chen W."/>
            <person name="Huang K."/>
        </authorList>
    </citation>
    <scope>NUCLEOTIDE SEQUENCE [LARGE SCALE GENOMIC DNA]</scope>
    <source>
        <strain evidence="14 15">SJQ9</strain>
    </source>
</reference>
<keyword evidence="9 12" id="KW-0239">DNA-directed DNA polymerase</keyword>
<feature type="site" description="Substrate discrimination" evidence="12">
    <location>
        <position position="15"/>
    </location>
</feature>
<dbReference type="NCBIfam" id="NF002677">
    <property type="entry name" value="PRK02406.1"/>
    <property type="match status" value="1"/>
</dbReference>
<dbReference type="GO" id="GO:0005829">
    <property type="term" value="C:cytosol"/>
    <property type="evidence" value="ECO:0007669"/>
    <property type="project" value="TreeGrafter"/>
</dbReference>
<keyword evidence="12" id="KW-0963">Cytoplasm</keyword>
<dbReference type="AlphaFoldDB" id="A0A3R8TBX9"/>
<keyword evidence="4 12" id="KW-0548">Nucleotidyltransferase</keyword>
<keyword evidence="7 12" id="KW-0227">DNA damage</keyword>
<comment type="function">
    <text evidence="12">Poorly processive, error-prone DNA polymerase involved in untargeted mutagenesis. Copies undamaged DNA at stalled replication forks, which arise in vivo from mismatched or misaligned primer ends. These misaligned primers can be extended by PolIV. Exhibits no 3'-5' exonuclease (proofreading) activity. May be involved in translesional synthesis, in conjunction with the beta clamp from PolIII.</text>
</comment>
<dbReference type="SUPFAM" id="SSF56672">
    <property type="entry name" value="DNA/RNA polymerases"/>
    <property type="match status" value="1"/>
</dbReference>
<evidence type="ECO:0000256" key="8">
    <source>
        <dbReference type="ARBA" id="ARBA00022842"/>
    </source>
</evidence>
<evidence type="ECO:0000313" key="14">
    <source>
        <dbReference type="EMBL" id="RRS04277.1"/>
    </source>
</evidence>
<sequence>MSRRWIAHLDMDAFYASVELLRYPQLTGQPVVIGGGRRHQPEPQPDGSLSFSTLRHYAGRGVVTTATYAARAFGVHSAMGLMKAAALAPDAVLLPTDFDEYRRYSRLFKAAVVEIAPVMEDRGIDEIYLDLTEVPGAQDAVDGDPLGGIRALGQRLKDAVHHATGLSCSVGITPNKLLSKLCSDLDKPDGLTLLELSGIPERIWPLPAKRINGIGPKASARLEALGVHTIGELAAAEPEWLVQHFGANYGLWLHEAAHGRDDRPVVTYREPKSLSRETTFERDLHPRQDRDALGAIFTRLCEQVASDLERKGFEGRSIGVKLRYDDFKIVTRVVTLPAHTQDAATIRQWAGRCLKTVPLDQRLRLIGVKVEGLRRPGSEPVAAQEPAAAWRLGESLPLF</sequence>
<dbReference type="Pfam" id="PF11799">
    <property type="entry name" value="IMS_C"/>
    <property type="match status" value="1"/>
</dbReference>
<dbReference type="EC" id="2.7.7.7" evidence="12"/>
<dbReference type="InterPro" id="IPR043128">
    <property type="entry name" value="Rev_trsase/Diguanyl_cyclase"/>
</dbReference>
<evidence type="ECO:0000256" key="4">
    <source>
        <dbReference type="ARBA" id="ARBA00022695"/>
    </source>
</evidence>
<dbReference type="OrthoDB" id="9808813at2"/>
<evidence type="ECO:0000256" key="12">
    <source>
        <dbReference type="HAMAP-Rule" id="MF_01113"/>
    </source>
</evidence>
<evidence type="ECO:0000256" key="10">
    <source>
        <dbReference type="ARBA" id="ARBA00023204"/>
    </source>
</evidence>
<dbReference type="HAMAP" id="MF_01113">
    <property type="entry name" value="DNApol_IV"/>
    <property type="match status" value="1"/>
</dbReference>
<dbReference type="Gene3D" id="1.10.150.20">
    <property type="entry name" value="5' to 3' exonuclease, C-terminal subdomain"/>
    <property type="match status" value="1"/>
</dbReference>
<evidence type="ECO:0000313" key="15">
    <source>
        <dbReference type="Proteomes" id="UP000269265"/>
    </source>
</evidence>
<dbReference type="FunFam" id="3.30.1490.100:FF:000004">
    <property type="entry name" value="DNA polymerase IV"/>
    <property type="match status" value="1"/>
</dbReference>
<comment type="caution">
    <text evidence="14">The sequence shown here is derived from an EMBL/GenBank/DDBJ whole genome shotgun (WGS) entry which is preliminary data.</text>
</comment>
<dbReference type="InterPro" id="IPR050116">
    <property type="entry name" value="DNA_polymerase-Y"/>
</dbReference>
<comment type="catalytic activity">
    <reaction evidence="11 12">
        <text>DNA(n) + a 2'-deoxyribonucleoside 5'-triphosphate = DNA(n+1) + diphosphate</text>
        <dbReference type="Rhea" id="RHEA:22508"/>
        <dbReference type="Rhea" id="RHEA-COMP:17339"/>
        <dbReference type="Rhea" id="RHEA-COMP:17340"/>
        <dbReference type="ChEBI" id="CHEBI:33019"/>
        <dbReference type="ChEBI" id="CHEBI:61560"/>
        <dbReference type="ChEBI" id="CHEBI:173112"/>
        <dbReference type="EC" id="2.7.7.7"/>
    </reaction>
</comment>
<keyword evidence="2 12" id="KW-0515">Mutator protein</keyword>
<evidence type="ECO:0000259" key="13">
    <source>
        <dbReference type="PROSITE" id="PS50173"/>
    </source>
</evidence>
<gene>
    <name evidence="12" type="primary">dinB</name>
    <name evidence="14" type="ORF">EIP75_10285</name>
</gene>
<accession>A0A3R8TBX9</accession>
<dbReference type="SUPFAM" id="SSF100879">
    <property type="entry name" value="Lesion bypass DNA polymerase (Y-family), little finger domain"/>
    <property type="match status" value="1"/>
</dbReference>
<dbReference type="PROSITE" id="PS50173">
    <property type="entry name" value="UMUC"/>
    <property type="match status" value="1"/>
</dbReference>
<evidence type="ECO:0000256" key="11">
    <source>
        <dbReference type="ARBA" id="ARBA00049244"/>
    </source>
</evidence>
<keyword evidence="8 12" id="KW-0460">Magnesium</keyword>
<dbReference type="GO" id="GO:0003684">
    <property type="term" value="F:damaged DNA binding"/>
    <property type="evidence" value="ECO:0007669"/>
    <property type="project" value="InterPro"/>
</dbReference>
<dbReference type="Proteomes" id="UP000269265">
    <property type="component" value="Unassembled WGS sequence"/>
</dbReference>
<dbReference type="Pfam" id="PF00817">
    <property type="entry name" value="IMS"/>
    <property type="match status" value="1"/>
</dbReference>
<comment type="subcellular location">
    <subcellularLocation>
        <location evidence="12">Cytoplasm</location>
    </subcellularLocation>
</comment>
<dbReference type="GO" id="GO:0042276">
    <property type="term" value="P:error-prone translesion synthesis"/>
    <property type="evidence" value="ECO:0007669"/>
    <property type="project" value="TreeGrafter"/>
</dbReference>
<dbReference type="PANTHER" id="PTHR11076:SF33">
    <property type="entry name" value="DNA POLYMERASE KAPPA"/>
    <property type="match status" value="1"/>
</dbReference>
<evidence type="ECO:0000256" key="5">
    <source>
        <dbReference type="ARBA" id="ARBA00022705"/>
    </source>
</evidence>
<feature type="binding site" evidence="12">
    <location>
        <position position="125"/>
    </location>
    <ligand>
        <name>Mg(2+)</name>
        <dbReference type="ChEBI" id="CHEBI:18420"/>
    </ligand>
</feature>
<keyword evidence="5 12" id="KW-0235">DNA replication</keyword>
<evidence type="ECO:0000256" key="6">
    <source>
        <dbReference type="ARBA" id="ARBA00022723"/>
    </source>
</evidence>
<dbReference type="RefSeq" id="WP_125243184.1">
    <property type="nucleotide sequence ID" value="NZ_RSED01000007.1"/>
</dbReference>
<keyword evidence="3 12" id="KW-0808">Transferase</keyword>
<evidence type="ECO:0000256" key="7">
    <source>
        <dbReference type="ARBA" id="ARBA00022763"/>
    </source>
</evidence>
<feature type="domain" description="UmuC" evidence="13">
    <location>
        <begin position="6"/>
        <end position="215"/>
    </location>
</feature>
<feature type="active site" evidence="12">
    <location>
        <position position="126"/>
    </location>
</feature>